<dbReference type="KEGG" id="rhd:R2APBS1_0299"/>
<dbReference type="STRING" id="666685.R2APBS1_0299"/>
<gene>
    <name evidence="3" type="ORF">R2APBS1_0299</name>
</gene>
<dbReference type="EMBL" id="CP003470">
    <property type="protein sequence ID" value="AGG87475.1"/>
    <property type="molecule type" value="Genomic_DNA"/>
</dbReference>
<feature type="domain" description="Spore coat protein U/FanG" evidence="2">
    <location>
        <begin position="57"/>
        <end position="178"/>
    </location>
</feature>
<dbReference type="RefSeq" id="WP_015446574.1">
    <property type="nucleotide sequence ID" value="NC_020541.1"/>
</dbReference>
<dbReference type="Proteomes" id="UP000011859">
    <property type="component" value="Chromosome"/>
</dbReference>
<keyword evidence="1" id="KW-0812">Transmembrane</keyword>
<keyword evidence="1" id="KW-1133">Transmembrane helix</keyword>
<dbReference type="GeneID" id="72425277"/>
<evidence type="ECO:0000256" key="1">
    <source>
        <dbReference type="SAM" id="Phobius"/>
    </source>
</evidence>
<feature type="transmembrane region" description="Helical" evidence="1">
    <location>
        <begin position="32"/>
        <end position="54"/>
    </location>
</feature>
<dbReference type="AlphaFoldDB" id="M4NAG6"/>
<keyword evidence="4" id="KW-1185">Reference proteome</keyword>
<evidence type="ECO:0000313" key="4">
    <source>
        <dbReference type="Proteomes" id="UP000011859"/>
    </source>
</evidence>
<protein>
    <submittedName>
        <fullName evidence="3">Putative secreted protein</fullName>
    </submittedName>
</protein>
<evidence type="ECO:0000313" key="3">
    <source>
        <dbReference type="EMBL" id="AGG87475.1"/>
    </source>
</evidence>
<organism evidence="3 4">
    <name type="scientific">Rhodanobacter denitrificans</name>
    <dbReference type="NCBI Taxonomy" id="666685"/>
    <lineage>
        <taxon>Bacteria</taxon>
        <taxon>Pseudomonadati</taxon>
        <taxon>Pseudomonadota</taxon>
        <taxon>Gammaproteobacteria</taxon>
        <taxon>Lysobacterales</taxon>
        <taxon>Rhodanobacteraceae</taxon>
        <taxon>Rhodanobacter</taxon>
    </lineage>
</organism>
<keyword evidence="1" id="KW-0472">Membrane</keyword>
<dbReference type="Pfam" id="PF05229">
    <property type="entry name" value="SCPU"/>
    <property type="match status" value="1"/>
</dbReference>
<sequence length="182" mass="18758" precursor="true">MKWSVGLWAGRRLCREAIHRAFGRGGQAGGLALVPMLLSAFMAVIALVSFPSVAGQATASFRISVTVVASCSVQTQPLTLAPYTTGGAATGTASPGSIDVTCARGTPAAVYLEGDRTMRSQSGVRMAYELRANGNLWPAGEAIHVKGLGPTAIHLAVSGSVPAGQKVPLGDYEDTAVVRVVY</sequence>
<reference evidence="3 4" key="1">
    <citation type="submission" date="2012-04" db="EMBL/GenBank/DDBJ databases">
        <title>Complete genome of Rhodanobacter sp. 2APBS1.</title>
        <authorList>
            <consortium name="US DOE Joint Genome Institute"/>
            <person name="Huntemann M."/>
            <person name="Wei C.-L."/>
            <person name="Han J."/>
            <person name="Detter J.C."/>
            <person name="Han C."/>
            <person name="Tapia R."/>
            <person name="Munk A.C.C."/>
            <person name="Chen A."/>
            <person name="Krypides N."/>
            <person name="Mavromatis K."/>
            <person name="Markowitz V."/>
            <person name="Szeto E."/>
            <person name="Ivanova N."/>
            <person name="Mikhailova N."/>
            <person name="Ovchinnikova G."/>
            <person name="Pagani I."/>
            <person name="Pati A."/>
            <person name="Goodwin L."/>
            <person name="Peters L."/>
            <person name="Pitluck S."/>
            <person name="Woyke T."/>
            <person name="Prakash O."/>
            <person name="Elkins J."/>
            <person name="Brown S."/>
            <person name="Palumbo A."/>
            <person name="Hemme C."/>
            <person name="Zhou J."/>
            <person name="Watson D."/>
            <person name="Jardine P."/>
            <person name="Kostka J."/>
            <person name="Green S."/>
        </authorList>
    </citation>
    <scope>NUCLEOTIDE SEQUENCE [LARGE SCALE GENOMIC DNA]</scope>
    <source>
        <strain evidence="3 4">2APBS1</strain>
    </source>
</reference>
<accession>M4NAG6</accession>
<name>M4NAG6_9GAMM</name>
<dbReference type="eggNOG" id="COG5430">
    <property type="taxonomic scope" value="Bacteria"/>
</dbReference>
<dbReference type="HOGENOM" id="CLU_1480906_0_0_6"/>
<proteinExistence type="predicted"/>
<evidence type="ECO:0000259" key="2">
    <source>
        <dbReference type="Pfam" id="PF05229"/>
    </source>
</evidence>
<dbReference type="InterPro" id="IPR007893">
    <property type="entry name" value="Spore_coat_U/FanG"/>
</dbReference>